<evidence type="ECO:0000256" key="3">
    <source>
        <dbReference type="ARBA" id="ARBA00022729"/>
    </source>
</evidence>
<dbReference type="Proteomes" id="UP001500575">
    <property type="component" value="Unassembled WGS sequence"/>
</dbReference>
<evidence type="ECO:0000256" key="1">
    <source>
        <dbReference type="ARBA" id="ARBA00009175"/>
    </source>
</evidence>
<comment type="caution">
    <text evidence="4">The sequence shown here is derived from an EMBL/GenBank/DDBJ whole genome shotgun (WGS) entry which is preliminary data.</text>
</comment>
<keyword evidence="5" id="KW-1185">Reference proteome</keyword>
<evidence type="ECO:0000313" key="4">
    <source>
        <dbReference type="EMBL" id="GAA2122531.1"/>
    </source>
</evidence>
<dbReference type="PANTHER" id="PTHR30632:SF0">
    <property type="entry name" value="SULFATE-BINDING PROTEIN"/>
    <property type="match status" value="1"/>
</dbReference>
<keyword evidence="2" id="KW-0479">Metal-binding</keyword>
<dbReference type="CDD" id="cd13538">
    <property type="entry name" value="PBP2_ModA_like_1"/>
    <property type="match status" value="1"/>
</dbReference>
<dbReference type="EMBL" id="BAAAQQ010000008">
    <property type="protein sequence ID" value="GAA2122531.1"/>
    <property type="molecule type" value="Genomic_DNA"/>
</dbReference>
<proteinExistence type="inferred from homology"/>
<dbReference type="PANTHER" id="PTHR30632">
    <property type="entry name" value="MOLYBDATE-BINDING PERIPLASMIC PROTEIN"/>
    <property type="match status" value="1"/>
</dbReference>
<evidence type="ECO:0000256" key="2">
    <source>
        <dbReference type="ARBA" id="ARBA00022723"/>
    </source>
</evidence>
<dbReference type="InterPro" id="IPR050682">
    <property type="entry name" value="ModA/WtpA"/>
</dbReference>
<dbReference type="NCBIfam" id="TIGR01256">
    <property type="entry name" value="modA"/>
    <property type="match status" value="1"/>
</dbReference>
<dbReference type="InterPro" id="IPR005950">
    <property type="entry name" value="ModA"/>
</dbReference>
<organism evidence="4 5">
    <name type="scientific">Nocardioides bigeumensis</name>
    <dbReference type="NCBI Taxonomy" id="433657"/>
    <lineage>
        <taxon>Bacteria</taxon>
        <taxon>Bacillati</taxon>
        <taxon>Actinomycetota</taxon>
        <taxon>Actinomycetes</taxon>
        <taxon>Propionibacteriales</taxon>
        <taxon>Nocardioidaceae</taxon>
        <taxon>Nocardioides</taxon>
    </lineage>
</organism>
<dbReference type="Gene3D" id="3.40.190.10">
    <property type="entry name" value="Periplasmic binding protein-like II"/>
    <property type="match status" value="2"/>
</dbReference>
<gene>
    <name evidence="4" type="primary">modA</name>
    <name evidence="4" type="ORF">GCM10009843_17760</name>
</gene>
<keyword evidence="3" id="KW-0732">Signal</keyword>
<dbReference type="Pfam" id="PF13531">
    <property type="entry name" value="SBP_bac_11"/>
    <property type="match status" value="1"/>
</dbReference>
<sequence>MPTLAVALVTVLAMGGCGSGSGDDGGEDGGDDEGATLTVYAASSLTATFEQLGDAFEADHDGVEVELNFAGSSDLVAQIQEGAPADVFASADEANMEKLTAEDLQGSAPEAFASNTLEIVVPPGNPAGIESFDDLTEAELNLVVCAPEVPCGAAAAKIAESAGVTLTPVSEEQSVTDVLAKVTSGEADAGLVYVTDVRAAGDGVEGFEFEESAAAVNVYPIATVAASENAELAQQFVDLVLSDEGQQVLADAGFAPAP</sequence>
<name>A0ABP5JTK3_9ACTN</name>
<protein>
    <submittedName>
        <fullName evidence="4">Molybdate ABC transporter substrate-binding protein</fullName>
    </submittedName>
</protein>
<evidence type="ECO:0000313" key="5">
    <source>
        <dbReference type="Proteomes" id="UP001500575"/>
    </source>
</evidence>
<comment type="similarity">
    <text evidence="1">Belongs to the bacterial solute-binding protein ModA family.</text>
</comment>
<dbReference type="SUPFAM" id="SSF53850">
    <property type="entry name" value="Periplasmic binding protein-like II"/>
    <property type="match status" value="1"/>
</dbReference>
<dbReference type="PIRSF" id="PIRSF004846">
    <property type="entry name" value="ModA"/>
    <property type="match status" value="1"/>
</dbReference>
<accession>A0ABP5JTK3</accession>
<reference evidence="5" key="1">
    <citation type="journal article" date="2019" name="Int. J. Syst. Evol. Microbiol.">
        <title>The Global Catalogue of Microorganisms (GCM) 10K type strain sequencing project: providing services to taxonomists for standard genome sequencing and annotation.</title>
        <authorList>
            <consortium name="The Broad Institute Genomics Platform"/>
            <consortium name="The Broad Institute Genome Sequencing Center for Infectious Disease"/>
            <person name="Wu L."/>
            <person name="Ma J."/>
        </authorList>
    </citation>
    <scope>NUCLEOTIDE SEQUENCE [LARGE SCALE GENOMIC DNA]</scope>
    <source>
        <strain evidence="5">JCM 16021</strain>
    </source>
</reference>